<organism evidence="1 2">
    <name type="scientific">Peronosclerospora sorghi</name>
    <dbReference type="NCBI Taxonomy" id="230839"/>
    <lineage>
        <taxon>Eukaryota</taxon>
        <taxon>Sar</taxon>
        <taxon>Stramenopiles</taxon>
        <taxon>Oomycota</taxon>
        <taxon>Peronosporomycetes</taxon>
        <taxon>Peronosporales</taxon>
        <taxon>Peronosporaceae</taxon>
        <taxon>Peronosclerospora</taxon>
    </lineage>
</organism>
<evidence type="ECO:0000313" key="1">
    <source>
        <dbReference type="EMBL" id="KAI9908091.1"/>
    </source>
</evidence>
<keyword evidence="2" id="KW-1185">Reference proteome</keyword>
<gene>
    <name evidence="1" type="ORF">PsorP6_002777</name>
</gene>
<comment type="caution">
    <text evidence="1">The sequence shown here is derived from an EMBL/GenBank/DDBJ whole genome shotgun (WGS) entry which is preliminary data.</text>
</comment>
<accession>A0ACC0VRJ5</accession>
<dbReference type="Proteomes" id="UP001163321">
    <property type="component" value="Chromosome 8"/>
</dbReference>
<proteinExistence type="predicted"/>
<evidence type="ECO:0000313" key="2">
    <source>
        <dbReference type="Proteomes" id="UP001163321"/>
    </source>
</evidence>
<protein>
    <submittedName>
        <fullName evidence="1">Uncharacterized protein</fullName>
    </submittedName>
</protein>
<reference evidence="1 2" key="1">
    <citation type="journal article" date="2022" name="bioRxiv">
        <title>The genome of the oomycete Peronosclerospora sorghi, a cosmopolitan pathogen of maize and sorghum, is inflated with dispersed pseudogenes.</title>
        <authorList>
            <person name="Fletcher K."/>
            <person name="Martin F."/>
            <person name="Isakeit T."/>
            <person name="Cavanaugh K."/>
            <person name="Magill C."/>
            <person name="Michelmore R."/>
        </authorList>
    </citation>
    <scope>NUCLEOTIDE SEQUENCE [LARGE SCALE GENOMIC DNA]</scope>
    <source>
        <strain evidence="1">P6</strain>
    </source>
</reference>
<dbReference type="EMBL" id="CM047587">
    <property type="protein sequence ID" value="KAI9908091.1"/>
    <property type="molecule type" value="Genomic_DNA"/>
</dbReference>
<name>A0ACC0VRJ5_9STRA</name>
<sequence>MKICNFDQSTPRGRFFSEVNYKISFFSLRKIYGQLVLALQPSTDATNDDCSGFYMRVWRLPRNMLFGKLWTATPPPSAVRQSKYQLPDLLHQVAISFPSLTDQQQTTVVKELANLSQQVPDVLREPPSVQAKGRPPNSQSTKRDPSGFEYVDTPSKETKPKRRKVTCGACNQVGHCRDSRKFPLAVGVKEEVDNHADAAADGKKENTRNLVLKSAWNALAMFSFRNPLGNTFIMKVSDVSSKFVRATKPIFQYTDHTYILLRLRIGHNLCKLVITTVTFDEGLNQEGITCLSVPYCYPAIANGPMLFHSIELQELKHVRFRLALASPIVLQLNQELQRRLLGPPGRFNLCKSFNLSKGFGSRKSWILLELRGARHGMIVACMEKHLPHPLHKMFDLGCECRGHGSRTRCPLFTIC</sequence>